<evidence type="ECO:0000256" key="1">
    <source>
        <dbReference type="ARBA" id="ARBA00022574"/>
    </source>
</evidence>
<comment type="similarity">
    <text evidence="3">Belongs to the WD repeat PROPPIN family.</text>
</comment>
<reference evidence="5" key="2">
    <citation type="submission" date="2016-05" db="EMBL/GenBank/DDBJ databases">
        <title>Comparative analysis highlights variable genome content of wheat rusts and divergence of the mating loci.</title>
        <authorList>
            <person name="Cuomo C.A."/>
            <person name="Bakkeren G."/>
            <person name="Szabo L."/>
            <person name="Khalil H."/>
            <person name="Joly D."/>
            <person name="Goldberg J."/>
            <person name="Young S."/>
            <person name="Zeng Q."/>
            <person name="Fellers J."/>
        </authorList>
    </citation>
    <scope>NUCLEOTIDE SEQUENCE [LARGE SCALE GENOMIC DNA]</scope>
    <source>
        <strain evidence="5">1-1 BBBD Race 1</strain>
    </source>
</reference>
<accession>A0A180GSX9</accession>
<dbReference type="Proteomes" id="UP000005240">
    <property type="component" value="Unassembled WGS sequence"/>
</dbReference>
<dbReference type="PANTHER" id="PTHR11227">
    <property type="entry name" value="WD-REPEAT PROTEIN INTERACTING WITH PHOSPHOINOSIDES WIPI -RELATED"/>
    <property type="match status" value="1"/>
</dbReference>
<feature type="region of interest" description="Disordered" evidence="4">
    <location>
        <begin position="423"/>
        <end position="453"/>
    </location>
</feature>
<reference evidence="6 7" key="3">
    <citation type="journal article" date="2017" name="G3 (Bethesda)">
        <title>Comparative analysis highlights variable genome content of wheat rusts and divergence of the mating loci.</title>
        <authorList>
            <person name="Cuomo C.A."/>
            <person name="Bakkeren G."/>
            <person name="Khalil H.B."/>
            <person name="Panwar V."/>
            <person name="Joly D."/>
            <person name="Linning R."/>
            <person name="Sakthikumar S."/>
            <person name="Song X."/>
            <person name="Adiconis X."/>
            <person name="Fan L."/>
            <person name="Goldberg J.M."/>
            <person name="Levin J.Z."/>
            <person name="Young S."/>
            <person name="Zeng Q."/>
            <person name="Anikster Y."/>
            <person name="Bruce M."/>
            <person name="Wang M."/>
            <person name="Yin C."/>
            <person name="McCallum B."/>
            <person name="Szabo L.J."/>
            <person name="Hulbert S."/>
            <person name="Chen X."/>
            <person name="Fellers J.P."/>
        </authorList>
    </citation>
    <scope>NUCLEOTIDE SEQUENCE</scope>
    <source>
        <strain evidence="6">isolate 1-1 / race 1 (BBBD)</strain>
        <strain evidence="7">Isolate 1-1 / race 1 (BBBD)</strain>
    </source>
</reference>
<gene>
    <name evidence="5" type="ORF">PTTG_05459</name>
</gene>
<dbReference type="InterPro" id="IPR015943">
    <property type="entry name" value="WD40/YVTN_repeat-like_dom_sf"/>
</dbReference>
<dbReference type="SMART" id="SM00320">
    <property type="entry name" value="WD40"/>
    <property type="match status" value="2"/>
</dbReference>
<proteinExistence type="inferred from homology"/>
<feature type="compositionally biased region" description="Basic and acidic residues" evidence="4">
    <location>
        <begin position="44"/>
        <end position="57"/>
    </location>
</feature>
<keyword evidence="1" id="KW-0853">WD repeat</keyword>
<feature type="region of interest" description="Disordered" evidence="4">
    <location>
        <begin position="28"/>
        <end position="68"/>
    </location>
</feature>
<dbReference type="VEuPathDB" id="FungiDB:PTTG_05459"/>
<dbReference type="OrthoDB" id="2503316at2759"/>
<feature type="compositionally biased region" description="Acidic residues" evidence="4">
    <location>
        <begin position="58"/>
        <end position="68"/>
    </location>
</feature>
<dbReference type="Gene3D" id="2.130.10.10">
    <property type="entry name" value="YVTN repeat-like/Quinoprotein amine dehydrogenase"/>
    <property type="match status" value="1"/>
</dbReference>
<dbReference type="GO" id="GO:0005737">
    <property type="term" value="C:cytoplasm"/>
    <property type="evidence" value="ECO:0007669"/>
    <property type="project" value="UniProtKB-ARBA"/>
</dbReference>
<dbReference type="AlphaFoldDB" id="A0A180GSX9"/>
<reference evidence="6" key="4">
    <citation type="submission" date="2025-05" db="UniProtKB">
        <authorList>
            <consortium name="EnsemblFungi"/>
        </authorList>
    </citation>
    <scope>IDENTIFICATION</scope>
    <source>
        <strain evidence="6">isolate 1-1 / race 1 (BBBD)</strain>
    </source>
</reference>
<feature type="region of interest" description="Disordered" evidence="4">
    <location>
        <begin position="78"/>
        <end position="97"/>
    </location>
</feature>
<sequence length="552" mass="59860">MNLPTYSLADSPHSTILNVCLGVPPSTRPAVLPSSSKRIRPHRKPDLKGKAPQRDQADLEEEEEEQWQDAEYRRYPTRPAAEHPSSADHPAPNQLQEDQNHPLLKHTGWDESFATATAEGWAIYRNFPLSVIHKHVVPNGSLRIVMPLHRTNILYLVGGPPSPLYSPNKVVVYDCSISKAVFTIELSSPVVGLAGRRDKLVVVLQDRVVLFGVNGEGVWEEGEWETCVNPKGLACLGSAPESSLLVFPGRQAGKVQVVHLPRFQPDRPVPPGVRSPAGQPPYPSTAILVAHTTPLASLAITPCGKLIATASVTGTLIRIWNAKSAALVRELRRGTDGAVMWGLRFRPDGLAICASSDKGTIHVWSLAEKAKAKEPSEDTGKAGRPLALLKPYLPKYFHSTWSDAFFRLPGPGGKAPRTTGLPGIFGPSTGPSGEPQKAAGGGGEEREGMGGPRTVEDDVSLVSWILAHAPGLDPPSIEPQIVAITRSGAWFRLRIPLASGPISQPPHPTPTPSKNTALDRSVQLECVEYRRFNEDDEWSDDDQNDLLGRFPS</sequence>
<evidence type="ECO:0000313" key="5">
    <source>
        <dbReference type="EMBL" id="OAV95412.1"/>
    </source>
</evidence>
<feature type="region of interest" description="Disordered" evidence="4">
    <location>
        <begin position="533"/>
        <end position="552"/>
    </location>
</feature>
<dbReference type="InterPro" id="IPR001680">
    <property type="entry name" value="WD40_rpt"/>
</dbReference>
<organism evidence="5">
    <name type="scientific">Puccinia triticina (isolate 1-1 / race 1 (BBBD))</name>
    <name type="common">Brown leaf rust fungus</name>
    <dbReference type="NCBI Taxonomy" id="630390"/>
    <lineage>
        <taxon>Eukaryota</taxon>
        <taxon>Fungi</taxon>
        <taxon>Dikarya</taxon>
        <taxon>Basidiomycota</taxon>
        <taxon>Pucciniomycotina</taxon>
        <taxon>Pucciniomycetes</taxon>
        <taxon>Pucciniales</taxon>
        <taxon>Pucciniaceae</taxon>
        <taxon>Puccinia</taxon>
    </lineage>
</organism>
<dbReference type="Pfam" id="PF21032">
    <property type="entry name" value="PROPPIN"/>
    <property type="match status" value="1"/>
</dbReference>
<dbReference type="InterPro" id="IPR036322">
    <property type="entry name" value="WD40_repeat_dom_sf"/>
</dbReference>
<dbReference type="EMBL" id="ADAS02000029">
    <property type="protein sequence ID" value="OAV95412.1"/>
    <property type="molecule type" value="Genomic_DNA"/>
</dbReference>
<reference evidence="5" key="1">
    <citation type="submission" date="2009-11" db="EMBL/GenBank/DDBJ databases">
        <authorList>
            <consortium name="The Broad Institute Genome Sequencing Platform"/>
            <person name="Ward D."/>
            <person name="Feldgarden M."/>
            <person name="Earl A."/>
            <person name="Young S.K."/>
            <person name="Zeng Q."/>
            <person name="Koehrsen M."/>
            <person name="Alvarado L."/>
            <person name="Berlin A."/>
            <person name="Bochicchio J."/>
            <person name="Borenstein D."/>
            <person name="Chapman S.B."/>
            <person name="Chen Z."/>
            <person name="Engels R."/>
            <person name="Freedman E."/>
            <person name="Gellesch M."/>
            <person name="Goldberg J."/>
            <person name="Griggs A."/>
            <person name="Gujja S."/>
            <person name="Heilman E."/>
            <person name="Heiman D."/>
            <person name="Hepburn T."/>
            <person name="Howarth C."/>
            <person name="Jen D."/>
            <person name="Larson L."/>
            <person name="Lewis B."/>
            <person name="Mehta T."/>
            <person name="Park D."/>
            <person name="Pearson M."/>
            <person name="Roberts A."/>
            <person name="Saif S."/>
            <person name="Shea T."/>
            <person name="Shenoy N."/>
            <person name="Sisk P."/>
            <person name="Stolte C."/>
            <person name="Sykes S."/>
            <person name="Thomson T."/>
            <person name="Walk T."/>
            <person name="White J."/>
            <person name="Yandava C."/>
            <person name="Izard J."/>
            <person name="Baranova O.V."/>
            <person name="Blanton J.M."/>
            <person name="Tanner A.C."/>
            <person name="Dewhirst F.E."/>
            <person name="Haas B."/>
            <person name="Nusbaum C."/>
            <person name="Birren B."/>
        </authorList>
    </citation>
    <scope>NUCLEOTIDE SEQUENCE [LARGE SCALE GENOMIC DNA]</scope>
    <source>
        <strain evidence="5">1-1 BBBD Race 1</strain>
    </source>
</reference>
<keyword evidence="7" id="KW-1185">Reference proteome</keyword>
<evidence type="ECO:0000313" key="6">
    <source>
        <dbReference type="EnsemblFungi" id="PTTG_05459-t43_1-p1"/>
    </source>
</evidence>
<dbReference type="EnsemblFungi" id="PTTG_05459-t43_1">
    <property type="protein sequence ID" value="PTTG_05459-t43_1-p1"/>
    <property type="gene ID" value="PTTG_05459"/>
</dbReference>
<feature type="region of interest" description="Disordered" evidence="4">
    <location>
        <begin position="499"/>
        <end position="520"/>
    </location>
</feature>
<dbReference type="SUPFAM" id="SSF50978">
    <property type="entry name" value="WD40 repeat-like"/>
    <property type="match status" value="1"/>
</dbReference>
<evidence type="ECO:0000313" key="7">
    <source>
        <dbReference type="Proteomes" id="UP000005240"/>
    </source>
</evidence>
<evidence type="ECO:0000256" key="4">
    <source>
        <dbReference type="SAM" id="MobiDB-lite"/>
    </source>
</evidence>
<name>A0A180GSX9_PUCT1</name>
<feature type="compositionally biased region" description="Acidic residues" evidence="4">
    <location>
        <begin position="534"/>
        <end position="544"/>
    </location>
</feature>
<protein>
    <submittedName>
        <fullName evidence="6">WD_REPEATS_REGION domain-containing protein</fullName>
    </submittedName>
</protein>
<evidence type="ECO:0000256" key="2">
    <source>
        <dbReference type="ARBA" id="ARBA00022737"/>
    </source>
</evidence>
<keyword evidence="2" id="KW-0677">Repeat</keyword>
<dbReference type="InterPro" id="IPR048720">
    <property type="entry name" value="PROPPIN"/>
</dbReference>
<evidence type="ECO:0000256" key="3">
    <source>
        <dbReference type="ARBA" id="ARBA00025740"/>
    </source>
</evidence>